<comment type="caution">
    <text evidence="1">The sequence shown here is derived from an EMBL/GenBank/DDBJ whole genome shotgun (WGS) entry which is preliminary data.</text>
</comment>
<evidence type="ECO:0000313" key="2">
    <source>
        <dbReference type="Proteomes" id="UP001610104"/>
    </source>
</evidence>
<evidence type="ECO:0000313" key="1">
    <source>
        <dbReference type="EMBL" id="MFH6768891.1"/>
    </source>
</evidence>
<sequence>MKNLFPLLLFTIVLLQSCKVYDSKPTTKEDALLFGGKVRVKSDSNSNYKFEKLIIEDNQLYGIGKRVSKKSKLSYTNNIVNENKNDKNVKILLTDNLINEIHLYNKGKSSALKVIGKGTLGLLVLVVILLSGL</sequence>
<proteinExistence type="predicted"/>
<dbReference type="RefSeq" id="WP_395438137.1">
    <property type="nucleotide sequence ID" value="NZ_JBAWKC010000002.1"/>
</dbReference>
<keyword evidence="2" id="KW-1185">Reference proteome</keyword>
<reference evidence="1 2" key="1">
    <citation type="submission" date="2024-02" db="EMBL/GenBank/DDBJ databases">
        <title>A Gaetbulibacter species isolated from tidal flats and genomic insights of their niches.</title>
        <authorList>
            <person name="Ye Y."/>
        </authorList>
    </citation>
    <scope>NUCLEOTIDE SEQUENCE [LARGE SCALE GENOMIC DNA]</scope>
    <source>
        <strain evidence="1 2">KEM-8</strain>
    </source>
</reference>
<evidence type="ECO:0008006" key="3">
    <source>
        <dbReference type="Google" id="ProtNLM"/>
    </source>
</evidence>
<gene>
    <name evidence="1" type="ORF">V8G56_09095</name>
</gene>
<dbReference type="EMBL" id="JBAWKC010000002">
    <property type="protein sequence ID" value="MFH6768891.1"/>
    <property type="molecule type" value="Genomic_DNA"/>
</dbReference>
<dbReference type="PROSITE" id="PS51257">
    <property type="entry name" value="PROKAR_LIPOPROTEIN"/>
    <property type="match status" value="1"/>
</dbReference>
<protein>
    <recommendedName>
        <fullName evidence="3">Lipoprotein</fullName>
    </recommendedName>
</protein>
<dbReference type="Proteomes" id="UP001610104">
    <property type="component" value="Unassembled WGS sequence"/>
</dbReference>
<accession>A0ABW7MPX7</accession>
<name>A0ABW7MPX7_9FLAO</name>
<organism evidence="1 2">
    <name type="scientific">Gaetbulibacter aquiaggeris</name>
    <dbReference type="NCBI Taxonomy" id="1735373"/>
    <lineage>
        <taxon>Bacteria</taxon>
        <taxon>Pseudomonadati</taxon>
        <taxon>Bacteroidota</taxon>
        <taxon>Flavobacteriia</taxon>
        <taxon>Flavobacteriales</taxon>
        <taxon>Flavobacteriaceae</taxon>
        <taxon>Gaetbulibacter</taxon>
    </lineage>
</organism>